<comment type="caution">
    <text evidence="1">The sequence shown here is derived from an EMBL/GenBank/DDBJ whole genome shotgun (WGS) entry which is preliminary data.</text>
</comment>
<evidence type="ECO:0000313" key="2">
    <source>
        <dbReference type="Proteomes" id="UP000489600"/>
    </source>
</evidence>
<dbReference type="Proteomes" id="UP000489600">
    <property type="component" value="Unassembled WGS sequence"/>
</dbReference>
<reference evidence="1" key="1">
    <citation type="submission" date="2019-07" db="EMBL/GenBank/DDBJ databases">
        <authorList>
            <person name="Dittberner H."/>
        </authorList>
    </citation>
    <scope>NUCLEOTIDE SEQUENCE [LARGE SCALE GENOMIC DNA]</scope>
</reference>
<gene>
    <name evidence="1" type="ORF">ANE_LOCUS20797</name>
</gene>
<dbReference type="EMBL" id="CABITT030000007">
    <property type="protein sequence ID" value="VVB10353.1"/>
    <property type="molecule type" value="Genomic_DNA"/>
</dbReference>
<evidence type="ECO:0000313" key="1">
    <source>
        <dbReference type="EMBL" id="VVB10353.1"/>
    </source>
</evidence>
<dbReference type="AlphaFoldDB" id="A0A565C9M4"/>
<organism evidence="1 2">
    <name type="scientific">Arabis nemorensis</name>
    <dbReference type="NCBI Taxonomy" id="586526"/>
    <lineage>
        <taxon>Eukaryota</taxon>
        <taxon>Viridiplantae</taxon>
        <taxon>Streptophyta</taxon>
        <taxon>Embryophyta</taxon>
        <taxon>Tracheophyta</taxon>
        <taxon>Spermatophyta</taxon>
        <taxon>Magnoliopsida</taxon>
        <taxon>eudicotyledons</taxon>
        <taxon>Gunneridae</taxon>
        <taxon>Pentapetalae</taxon>
        <taxon>rosids</taxon>
        <taxon>malvids</taxon>
        <taxon>Brassicales</taxon>
        <taxon>Brassicaceae</taxon>
        <taxon>Arabideae</taxon>
        <taxon>Arabis</taxon>
    </lineage>
</organism>
<sequence>MAFTGSIPIDEEGVLYCPISSYASDPIREKKLELAEQEIKSLKEDNCILKEASNSFYEMFAILGATNPMIAEMMRKKRETATTRGEGTSGTSNYFVSGLFDMNSH</sequence>
<protein>
    <submittedName>
        <fullName evidence="1">Uncharacterized protein</fullName>
    </submittedName>
</protein>
<accession>A0A565C9M4</accession>
<name>A0A565C9M4_9BRAS</name>
<keyword evidence="2" id="KW-1185">Reference proteome</keyword>
<proteinExistence type="predicted"/>